<dbReference type="SUPFAM" id="SSF56059">
    <property type="entry name" value="Glutathione synthetase ATP-binding domain-like"/>
    <property type="match status" value="1"/>
</dbReference>
<protein>
    <submittedName>
        <fullName evidence="3">Acetate--CoA ligase family protein</fullName>
    </submittedName>
</protein>
<sequence length="625" mass="66974">MTARGFTGLRWRGPLRVLDGSGHGVHQRVAVAELRLRLPEGCTPAAVQALTDWLEVEVSDPHPEATPPAPAAQPWVLAWLHRWMAAVQREQGVPVFGPCQTVLAEAAAADAADGAAWTWVLPVGHTVAFEHSLAWALRQLGTVLDAPKTGPEVWAPALQALRQALRPCGVGGTNVLHFLAAARELKLEAGLLVSGVHAFGLGAGARWLSSTITDRTPSLGVSLARSKLHTATVLRRAGLPAPQHRLVRDEAEAVQAAGQLGWPIVVKPNDQDQGRGVFTELATEAQVRAHYREARQHSAEILIERHCRGEDYRLTVVQGQLIKVMHRRPAQIVGTGEDTVAVLVERLGQTTENLRAFRRSGTPRVSLDAEALDLLAEQGLAPDTVLAAGQAVRLRRKANISTGGTHALVPLSAVHPDNVSLAVRAAAALRLDLAGIDLIAADIAQPWHAQEAVICEVNAQPQLGYRDTPGLYRDLLAAWVPPAQRVQVHVLLWPQALAWPTARHLQALAQTLGCTAWSAPGHAWSAGQRLGWPRPAPATGAGSDAWEQAQVLLQHPALQAAVLVLSDAEVLGRGLPTPWLQTLLLPDAAAGLTGADRARWHQACTLAQPHAARVQALQWTQGSRL</sequence>
<dbReference type="GO" id="GO:0005737">
    <property type="term" value="C:cytoplasm"/>
    <property type="evidence" value="ECO:0007669"/>
    <property type="project" value="TreeGrafter"/>
</dbReference>
<evidence type="ECO:0000313" key="4">
    <source>
        <dbReference type="Proteomes" id="UP000620139"/>
    </source>
</evidence>
<dbReference type="GO" id="GO:0046872">
    <property type="term" value="F:metal ion binding"/>
    <property type="evidence" value="ECO:0007669"/>
    <property type="project" value="InterPro"/>
</dbReference>
<evidence type="ECO:0000259" key="2">
    <source>
        <dbReference type="PROSITE" id="PS50975"/>
    </source>
</evidence>
<accession>A0A931IV34</accession>
<name>A0A931IV34_9BURK</name>
<organism evidence="3 4">
    <name type="scientific">Inhella gelatinilytica</name>
    <dbReference type="NCBI Taxonomy" id="2795030"/>
    <lineage>
        <taxon>Bacteria</taxon>
        <taxon>Pseudomonadati</taxon>
        <taxon>Pseudomonadota</taxon>
        <taxon>Betaproteobacteria</taxon>
        <taxon>Burkholderiales</taxon>
        <taxon>Sphaerotilaceae</taxon>
        <taxon>Inhella</taxon>
    </lineage>
</organism>
<reference evidence="3" key="1">
    <citation type="submission" date="2020-12" db="EMBL/GenBank/DDBJ databases">
        <title>The genome sequence of Inhella sp. 4Y17.</title>
        <authorList>
            <person name="Liu Y."/>
        </authorList>
    </citation>
    <scope>NUCLEOTIDE SEQUENCE</scope>
    <source>
        <strain evidence="3">4Y10</strain>
    </source>
</reference>
<evidence type="ECO:0000313" key="3">
    <source>
        <dbReference type="EMBL" id="MBH9553327.1"/>
    </source>
</evidence>
<keyword evidence="4" id="KW-1185">Reference proteome</keyword>
<keyword evidence="1" id="KW-0547">Nucleotide-binding</keyword>
<dbReference type="PANTHER" id="PTHR21621">
    <property type="entry name" value="RIBOSOMAL PROTEIN S6 MODIFICATION PROTEIN"/>
    <property type="match status" value="1"/>
</dbReference>
<keyword evidence="3" id="KW-0436">Ligase</keyword>
<dbReference type="Gene3D" id="3.30.470.20">
    <property type="entry name" value="ATP-grasp fold, B domain"/>
    <property type="match status" value="2"/>
</dbReference>
<dbReference type="InterPro" id="IPR011761">
    <property type="entry name" value="ATP-grasp"/>
</dbReference>
<keyword evidence="1" id="KW-0067">ATP-binding</keyword>
<dbReference type="Proteomes" id="UP000620139">
    <property type="component" value="Unassembled WGS sequence"/>
</dbReference>
<dbReference type="AlphaFoldDB" id="A0A931IV34"/>
<dbReference type="RefSeq" id="WP_198100927.1">
    <property type="nucleotide sequence ID" value="NZ_JAEDAL010000004.1"/>
</dbReference>
<dbReference type="Pfam" id="PF13549">
    <property type="entry name" value="ATP-grasp_5"/>
    <property type="match status" value="1"/>
</dbReference>
<dbReference type="PROSITE" id="PS50975">
    <property type="entry name" value="ATP_GRASP"/>
    <property type="match status" value="1"/>
</dbReference>
<dbReference type="PANTHER" id="PTHR21621:SF0">
    <property type="entry name" value="BETA-CITRYLGLUTAMATE SYNTHASE B-RELATED"/>
    <property type="match status" value="1"/>
</dbReference>
<dbReference type="GO" id="GO:0018169">
    <property type="term" value="F:ribosomal S6-glutamic acid ligase activity"/>
    <property type="evidence" value="ECO:0007669"/>
    <property type="project" value="TreeGrafter"/>
</dbReference>
<feature type="domain" description="ATP-grasp" evidence="2">
    <location>
        <begin position="231"/>
        <end position="491"/>
    </location>
</feature>
<evidence type="ECO:0000256" key="1">
    <source>
        <dbReference type="PROSITE-ProRule" id="PRU00409"/>
    </source>
</evidence>
<comment type="caution">
    <text evidence="3">The sequence shown here is derived from an EMBL/GenBank/DDBJ whole genome shotgun (WGS) entry which is preliminary data.</text>
</comment>
<dbReference type="GO" id="GO:0009432">
    <property type="term" value="P:SOS response"/>
    <property type="evidence" value="ECO:0007669"/>
    <property type="project" value="TreeGrafter"/>
</dbReference>
<dbReference type="GO" id="GO:0005524">
    <property type="term" value="F:ATP binding"/>
    <property type="evidence" value="ECO:0007669"/>
    <property type="project" value="UniProtKB-UniRule"/>
</dbReference>
<dbReference type="EMBL" id="JAEDAL010000004">
    <property type="protein sequence ID" value="MBH9553327.1"/>
    <property type="molecule type" value="Genomic_DNA"/>
</dbReference>
<gene>
    <name evidence="3" type="ORF">I7X43_10750</name>
</gene>
<proteinExistence type="predicted"/>